<comment type="similarity">
    <text evidence="1">Belongs to the ComF/GntX family.</text>
</comment>
<reference evidence="4 5" key="1">
    <citation type="submission" date="2018-08" db="EMBL/GenBank/DDBJ databases">
        <title>Genomic Encyclopedia of Type Strains, Phase IV (KMG-IV): sequencing the most valuable type-strain genomes for metagenomic binning, comparative biology and taxonomic classification.</title>
        <authorList>
            <person name="Goeker M."/>
        </authorList>
    </citation>
    <scope>NUCLEOTIDE SEQUENCE [LARGE SCALE GENOMIC DNA]</scope>
    <source>
        <strain evidence="4 5">DSM 26022</strain>
    </source>
</reference>
<dbReference type="SUPFAM" id="SSF53271">
    <property type="entry name" value="PRTase-like"/>
    <property type="match status" value="1"/>
</dbReference>
<evidence type="ECO:0000313" key="5">
    <source>
        <dbReference type="Proteomes" id="UP000256774"/>
    </source>
</evidence>
<dbReference type="OrthoDB" id="9793412at2"/>
<dbReference type="Pfam" id="PF18912">
    <property type="entry name" value="DZR_2"/>
    <property type="match status" value="1"/>
</dbReference>
<dbReference type="RefSeq" id="WP_116207525.1">
    <property type="nucleotide sequence ID" value="NZ_QUNR01000001.1"/>
</dbReference>
<dbReference type="Gene3D" id="3.40.50.2020">
    <property type="match status" value="1"/>
</dbReference>
<keyword evidence="5" id="KW-1185">Reference proteome</keyword>
<dbReference type="EMBL" id="QUNR01000001">
    <property type="protein sequence ID" value="REH40496.1"/>
    <property type="molecule type" value="Genomic_DNA"/>
</dbReference>
<dbReference type="Proteomes" id="UP000256774">
    <property type="component" value="Unassembled WGS sequence"/>
</dbReference>
<organism evidence="4 5">
    <name type="scientific">Paraperlucidibaca baekdonensis</name>
    <dbReference type="NCBI Taxonomy" id="748120"/>
    <lineage>
        <taxon>Bacteria</taxon>
        <taxon>Pseudomonadati</taxon>
        <taxon>Pseudomonadota</taxon>
        <taxon>Gammaproteobacteria</taxon>
        <taxon>Moraxellales</taxon>
        <taxon>Moraxellaceae</taxon>
        <taxon>Paraperlucidibaca</taxon>
    </lineage>
</organism>
<protein>
    <submittedName>
        <fullName evidence="4">ComF family protein</fullName>
    </submittedName>
</protein>
<dbReference type="CDD" id="cd06223">
    <property type="entry name" value="PRTases_typeI"/>
    <property type="match status" value="1"/>
</dbReference>
<dbReference type="InterPro" id="IPR000836">
    <property type="entry name" value="PRTase_dom"/>
</dbReference>
<evidence type="ECO:0000259" key="3">
    <source>
        <dbReference type="Pfam" id="PF18912"/>
    </source>
</evidence>
<gene>
    <name evidence="4" type="ORF">DFR26_0697</name>
</gene>
<name>A0A3E0H9W2_9GAMM</name>
<dbReference type="PANTHER" id="PTHR47505">
    <property type="entry name" value="DNA UTILIZATION PROTEIN YHGH"/>
    <property type="match status" value="1"/>
</dbReference>
<comment type="caution">
    <text evidence="4">The sequence shown here is derived from an EMBL/GenBank/DDBJ whole genome shotgun (WGS) entry which is preliminary data.</text>
</comment>
<accession>A0A3E0H9W2</accession>
<feature type="domain" description="Phosphoribosyltransferase" evidence="2">
    <location>
        <begin position="167"/>
        <end position="258"/>
    </location>
</feature>
<proteinExistence type="inferred from homology"/>
<dbReference type="InterPro" id="IPR044005">
    <property type="entry name" value="DZR_2"/>
</dbReference>
<dbReference type="Pfam" id="PF00156">
    <property type="entry name" value="Pribosyltran"/>
    <property type="match status" value="1"/>
</dbReference>
<evidence type="ECO:0000313" key="4">
    <source>
        <dbReference type="EMBL" id="REH40496.1"/>
    </source>
</evidence>
<dbReference type="InterPro" id="IPR029057">
    <property type="entry name" value="PRTase-like"/>
</dbReference>
<dbReference type="InterPro" id="IPR051910">
    <property type="entry name" value="ComF/GntX_DNA_util-trans"/>
</dbReference>
<feature type="domain" description="Double zinc ribbon" evidence="3">
    <location>
        <begin position="40"/>
        <end position="93"/>
    </location>
</feature>
<dbReference type="AlphaFoldDB" id="A0A3E0H9W2"/>
<evidence type="ECO:0000256" key="1">
    <source>
        <dbReference type="ARBA" id="ARBA00008007"/>
    </source>
</evidence>
<evidence type="ECO:0000259" key="2">
    <source>
        <dbReference type="Pfam" id="PF00156"/>
    </source>
</evidence>
<dbReference type="PANTHER" id="PTHR47505:SF1">
    <property type="entry name" value="DNA UTILIZATION PROTEIN YHGH"/>
    <property type="match status" value="1"/>
</dbReference>
<sequence>MNLDSQFRVAQGMCRQLAGVLAAIVARLSSHRQLILSRMVDVVRANRCVLCHGRGHHDCLCVACSADLPWLTSACQRCARPLSTPAEQCSDCADAPPPWQRAQALFTFRFPIDRLVAALKYHSRLVLADYFGQRLADCIDPDALPDVIVPVPIHGKRLRQRGYNQTLLLARIMAKRLQRPVAVHDLVRVRDTRMQKSLHADERRANLVGAFIWHGPPLHHQHVLLVDDVLTSGATAEAISQCLLAAGAQRVDLVVIARTLA</sequence>